<evidence type="ECO:0000313" key="1">
    <source>
        <dbReference type="EMBL" id="AFZ79219.1"/>
    </source>
</evidence>
<dbReference type="Gene3D" id="3.40.30.10">
    <property type="entry name" value="Glutaredoxin"/>
    <property type="match status" value="1"/>
</dbReference>
<organism evidence="1 2">
    <name type="scientific">Theileria equi strain WA</name>
    <dbReference type="NCBI Taxonomy" id="1537102"/>
    <lineage>
        <taxon>Eukaryota</taxon>
        <taxon>Sar</taxon>
        <taxon>Alveolata</taxon>
        <taxon>Apicomplexa</taxon>
        <taxon>Aconoidasida</taxon>
        <taxon>Piroplasmida</taxon>
        <taxon>Theileriidae</taxon>
        <taxon>Theileria</taxon>
    </lineage>
</organism>
<dbReference type="RefSeq" id="XP_004828885.1">
    <property type="nucleotide sequence ID" value="XM_004828828.1"/>
</dbReference>
<dbReference type="AlphaFoldDB" id="L0AWD2"/>
<dbReference type="OrthoDB" id="363960at2759"/>
<accession>L0AWD2</accession>
<dbReference type="VEuPathDB" id="PiroplasmaDB:BEWA_020660"/>
<dbReference type="KEGG" id="beq:BEWA_020660"/>
<evidence type="ECO:0000313" key="2">
    <source>
        <dbReference type="Proteomes" id="UP000031512"/>
    </source>
</evidence>
<dbReference type="eggNOG" id="ENOG502T0WQ">
    <property type="taxonomic scope" value="Eukaryota"/>
</dbReference>
<proteinExistence type="predicted"/>
<dbReference type="EMBL" id="CP001669">
    <property type="protein sequence ID" value="AFZ79219.1"/>
    <property type="molecule type" value="Genomic_DNA"/>
</dbReference>
<reference evidence="1 2" key="1">
    <citation type="journal article" date="2012" name="BMC Genomics">
        <title>Comparative genomic analysis and phylogenetic position of Theileria equi.</title>
        <authorList>
            <person name="Kappmeyer L.S."/>
            <person name="Thiagarajan M."/>
            <person name="Herndon D.R."/>
            <person name="Ramsay J.D."/>
            <person name="Caler E."/>
            <person name="Djikeng A."/>
            <person name="Gillespie J.J."/>
            <person name="Lau A.O."/>
            <person name="Roalson E.H."/>
            <person name="Silva J.C."/>
            <person name="Silva M.G."/>
            <person name="Suarez C.E."/>
            <person name="Ueti M.W."/>
            <person name="Nene V.M."/>
            <person name="Mealey R.H."/>
            <person name="Knowles D.P."/>
            <person name="Brayton K.A."/>
        </authorList>
    </citation>
    <scope>NUCLEOTIDE SEQUENCE [LARGE SCALE GENOMIC DNA]</scope>
    <source>
        <strain evidence="1 2">WA</strain>
    </source>
</reference>
<dbReference type="Proteomes" id="UP000031512">
    <property type="component" value="Chromosome 1"/>
</dbReference>
<keyword evidence="2" id="KW-1185">Reference proteome</keyword>
<gene>
    <name evidence="1" type="ORF">BEWA_020660</name>
</gene>
<protein>
    <recommendedName>
        <fullName evidence="3">Ribosomal protein/NADH dehydrogenase domain-containing protein</fullName>
    </recommendedName>
</protein>
<name>L0AWD2_THEEQ</name>
<evidence type="ECO:0008006" key="3">
    <source>
        <dbReference type="Google" id="ProtNLM"/>
    </source>
</evidence>
<dbReference type="GeneID" id="15803544"/>
<sequence>MPNYKIFPKLPLLSYIEKVHIRYRPGAQNVETCRRLMLMLLNPQIHKKYPQLKYSYELLSYNERPEIHLTVSPNVPLRFYADLYTLEDIHRIIDSHQYKAHVSYTKTHSLEADDGTDD</sequence>